<name>D1B516_SULD5</name>
<accession>D1B516</accession>
<organism evidence="1 2">
    <name type="scientific">Sulfurospirillum deleyianum (strain ATCC 51133 / DSM 6946 / 5175)</name>
    <dbReference type="NCBI Taxonomy" id="525898"/>
    <lineage>
        <taxon>Bacteria</taxon>
        <taxon>Pseudomonadati</taxon>
        <taxon>Campylobacterota</taxon>
        <taxon>Epsilonproteobacteria</taxon>
        <taxon>Campylobacterales</taxon>
        <taxon>Sulfurospirillaceae</taxon>
        <taxon>Sulfurospirillum</taxon>
    </lineage>
</organism>
<keyword evidence="2" id="KW-1185">Reference proteome</keyword>
<dbReference type="AlphaFoldDB" id="D1B516"/>
<proteinExistence type="predicted"/>
<dbReference type="Proteomes" id="UP000002222">
    <property type="component" value="Chromosome"/>
</dbReference>
<sequence length="104" mass="11626">MTRSIQLLLGFFISVLVCIVGEVSYLYATHTLDVERLEKKALLTSVVGLPDLALASEARYVRHRSLSDVFSIFSESPELLEYFPSTFVFHHAPHLSLDKGSMAP</sequence>
<dbReference type="OrthoDB" id="8527335at2"/>
<gene>
    <name evidence="1" type="ordered locus">Sdel_2174</name>
</gene>
<reference evidence="1 2" key="2">
    <citation type="journal article" date="2010" name="Stand. Genomic Sci.">
        <title>Complete genome sequence of Sulfurospirillum deleyianum type strain (5175).</title>
        <authorList>
            <person name="Sikorski J."/>
            <person name="Lapidus A."/>
            <person name="Copeland A."/>
            <person name="Glavina Del Rio T."/>
            <person name="Nolan M."/>
            <person name="Lucas S."/>
            <person name="Chen F."/>
            <person name="Tice H."/>
            <person name="Cheng J.F."/>
            <person name="Saunders E."/>
            <person name="Bruce D."/>
            <person name="Goodwin L."/>
            <person name="Pitluck S."/>
            <person name="Ovchinnikova G."/>
            <person name="Pati A."/>
            <person name="Ivanova N."/>
            <person name="Mavromatis K."/>
            <person name="Chen A."/>
            <person name="Palaniappan K."/>
            <person name="Chain P."/>
            <person name="Land M."/>
            <person name="Hauser L."/>
            <person name="Chang Y.J."/>
            <person name="Jeffries C.D."/>
            <person name="Brettin T."/>
            <person name="Detter J.C."/>
            <person name="Han C."/>
            <person name="Rohde M."/>
            <person name="Lang E."/>
            <person name="Spring S."/>
            <person name="Goker M."/>
            <person name="Bristow J."/>
            <person name="Eisen J.A."/>
            <person name="Markowitz V."/>
            <person name="Hugenholtz P."/>
            <person name="Kyrpides N.C."/>
            <person name="Klenk H.P."/>
        </authorList>
    </citation>
    <scope>NUCLEOTIDE SEQUENCE [LARGE SCALE GENOMIC DNA]</scope>
    <source>
        <strain evidence="2">ATCC 51133 / DSM 6946 / 5175</strain>
    </source>
</reference>
<dbReference type="EMBL" id="CP001816">
    <property type="protein sequence ID" value="ACZ13186.1"/>
    <property type="molecule type" value="Genomic_DNA"/>
</dbReference>
<protein>
    <submittedName>
        <fullName evidence="1">Uncharacterized protein</fullName>
    </submittedName>
</protein>
<dbReference type="STRING" id="525898.Sdel_2174"/>
<dbReference type="HOGENOM" id="CLU_175643_0_0_7"/>
<dbReference type="eggNOG" id="ENOG503000V">
    <property type="taxonomic scope" value="Bacteria"/>
</dbReference>
<evidence type="ECO:0000313" key="1">
    <source>
        <dbReference type="EMBL" id="ACZ13186.1"/>
    </source>
</evidence>
<dbReference type="KEGG" id="sdl:Sdel_2174"/>
<evidence type="ECO:0000313" key="2">
    <source>
        <dbReference type="Proteomes" id="UP000002222"/>
    </source>
</evidence>
<reference evidence="2" key="1">
    <citation type="submission" date="2009-11" db="EMBL/GenBank/DDBJ databases">
        <title>The complete genome of Sulfurospirillum deleyianum DSM 6946.</title>
        <authorList>
            <consortium name="US DOE Joint Genome Institute (JGI-PGF)"/>
            <person name="Lucas S."/>
            <person name="Copeland A."/>
            <person name="Lapidus A."/>
            <person name="Glavina del Rio T."/>
            <person name="Dalin E."/>
            <person name="Tice H."/>
            <person name="Bruce D."/>
            <person name="Goodwin L."/>
            <person name="Pitluck S."/>
            <person name="Kyrpides N."/>
            <person name="Mavromatis K."/>
            <person name="Ivanova N."/>
            <person name="Ovchinnikova G."/>
            <person name="Munk A.C."/>
            <person name="Lu M."/>
            <person name="Brettin T."/>
            <person name="Detter J.C."/>
            <person name="Han C."/>
            <person name="Tapia R."/>
            <person name="Larimer F."/>
            <person name="Land M."/>
            <person name="Hauser L."/>
            <person name="Markowitz V."/>
            <person name="Cheng J.F."/>
            <person name="Hugenholtz P."/>
            <person name="Woyke T."/>
            <person name="Wu D."/>
            <person name="Aumann P."/>
            <person name="Schneider S."/>
            <person name="Lang E."/>
            <person name="Spring S."/>
            <person name="Klenk H.P."/>
            <person name="Eisen J.A."/>
        </authorList>
    </citation>
    <scope>NUCLEOTIDE SEQUENCE [LARGE SCALE GENOMIC DNA]</scope>
    <source>
        <strain evidence="2">ATCC 51133 / DSM 6946 / 5175</strain>
    </source>
</reference>
<dbReference type="RefSeq" id="WP_012857931.1">
    <property type="nucleotide sequence ID" value="NC_013512.1"/>
</dbReference>